<dbReference type="Pfam" id="PF00486">
    <property type="entry name" value="Trans_reg_C"/>
    <property type="match status" value="1"/>
</dbReference>
<accession>A0ABU5IQZ7</accession>
<comment type="caution">
    <text evidence="6">The sequence shown here is derived from an EMBL/GenBank/DDBJ whole genome shotgun (WGS) entry which is preliminary data.</text>
</comment>
<dbReference type="Gene3D" id="1.10.10.10">
    <property type="entry name" value="Winged helix-like DNA-binding domain superfamily/Winged helix DNA-binding domain"/>
    <property type="match status" value="1"/>
</dbReference>
<evidence type="ECO:0000256" key="1">
    <source>
        <dbReference type="ARBA" id="ARBA00023125"/>
    </source>
</evidence>
<keyword evidence="1 3" id="KW-0238">DNA-binding</keyword>
<proteinExistence type="predicted"/>
<dbReference type="InterPro" id="IPR036388">
    <property type="entry name" value="WH-like_DNA-bd_sf"/>
</dbReference>
<dbReference type="SUPFAM" id="SSF52172">
    <property type="entry name" value="CheY-like"/>
    <property type="match status" value="1"/>
</dbReference>
<evidence type="ECO:0000259" key="4">
    <source>
        <dbReference type="PROSITE" id="PS50110"/>
    </source>
</evidence>
<dbReference type="InterPro" id="IPR001789">
    <property type="entry name" value="Sig_transdc_resp-reg_receiver"/>
</dbReference>
<dbReference type="CDD" id="cd00383">
    <property type="entry name" value="trans_reg_C"/>
    <property type="match status" value="1"/>
</dbReference>
<dbReference type="InterPro" id="IPR016032">
    <property type="entry name" value="Sig_transdc_resp-reg_C-effctor"/>
</dbReference>
<evidence type="ECO:0000313" key="7">
    <source>
        <dbReference type="Proteomes" id="UP001293718"/>
    </source>
</evidence>
<dbReference type="EMBL" id="JAXOJX010000107">
    <property type="protein sequence ID" value="MDZ5461316.1"/>
    <property type="molecule type" value="Genomic_DNA"/>
</dbReference>
<dbReference type="PANTHER" id="PTHR48111:SF36">
    <property type="entry name" value="TRANSCRIPTIONAL REGULATORY PROTEIN CUTR"/>
    <property type="match status" value="1"/>
</dbReference>
<evidence type="ECO:0000256" key="2">
    <source>
        <dbReference type="PROSITE-ProRule" id="PRU00169"/>
    </source>
</evidence>
<name>A0ABU5IQZ7_9BURK</name>
<evidence type="ECO:0000259" key="5">
    <source>
        <dbReference type="PROSITE" id="PS51755"/>
    </source>
</evidence>
<dbReference type="PROSITE" id="PS51755">
    <property type="entry name" value="OMPR_PHOB"/>
    <property type="match status" value="1"/>
</dbReference>
<dbReference type="InterPro" id="IPR011006">
    <property type="entry name" value="CheY-like_superfamily"/>
</dbReference>
<keyword evidence="7" id="KW-1185">Reference proteome</keyword>
<organism evidence="6 7">
    <name type="scientific">Azohydromonas lata</name>
    <dbReference type="NCBI Taxonomy" id="45677"/>
    <lineage>
        <taxon>Bacteria</taxon>
        <taxon>Pseudomonadati</taxon>
        <taxon>Pseudomonadota</taxon>
        <taxon>Betaproteobacteria</taxon>
        <taxon>Burkholderiales</taxon>
        <taxon>Sphaerotilaceae</taxon>
        <taxon>Azohydromonas</taxon>
    </lineage>
</organism>
<dbReference type="Gene3D" id="6.10.250.690">
    <property type="match status" value="1"/>
</dbReference>
<dbReference type="InterPro" id="IPR001867">
    <property type="entry name" value="OmpR/PhoB-type_DNA-bd"/>
</dbReference>
<dbReference type="RefSeq" id="WP_169805989.1">
    <property type="nucleotide sequence ID" value="NZ_JAXOJX010000107.1"/>
</dbReference>
<dbReference type="InterPro" id="IPR039420">
    <property type="entry name" value="WalR-like"/>
</dbReference>
<dbReference type="PANTHER" id="PTHR48111">
    <property type="entry name" value="REGULATOR OF RPOS"/>
    <property type="match status" value="1"/>
</dbReference>
<keyword evidence="2" id="KW-0597">Phosphoprotein</keyword>
<protein>
    <submittedName>
        <fullName evidence="6">Response regulator transcription factor</fullName>
    </submittedName>
</protein>
<gene>
    <name evidence="6" type="ORF">SM757_32555</name>
</gene>
<dbReference type="Gene3D" id="3.40.50.2300">
    <property type="match status" value="1"/>
</dbReference>
<evidence type="ECO:0000313" key="6">
    <source>
        <dbReference type="EMBL" id="MDZ5461316.1"/>
    </source>
</evidence>
<dbReference type="SMART" id="SM00862">
    <property type="entry name" value="Trans_reg_C"/>
    <property type="match status" value="1"/>
</dbReference>
<dbReference type="Proteomes" id="UP001293718">
    <property type="component" value="Unassembled WGS sequence"/>
</dbReference>
<feature type="modified residue" description="4-aspartylphosphate" evidence="2">
    <location>
        <position position="47"/>
    </location>
</feature>
<feature type="domain" description="OmpR/PhoB-type" evidence="5">
    <location>
        <begin position="120"/>
        <end position="216"/>
    </location>
</feature>
<sequence>MIEDDSLIAHELSLRWRSRDWAVLHCASLAEADAALRDGAYDLMVLDRGLPDGDGLDWLLKLRERDRITPVLVLTARDRVADRVEGLQAGADDYLVKPFAAEELDARVEVLTRRAAAARGELLQFGEVNWLGREGRVLVHGRQLELSPREFEVLGLLVRRAPHVVPKRVLIDALAERNLEVGDSAAEVYVSRLRRRLMGSGTEIQTVRGFGYRLVLQDEPAQP</sequence>
<reference evidence="6 7" key="1">
    <citation type="submission" date="2023-11" db="EMBL/GenBank/DDBJ databases">
        <title>Draft genome of Azohydromonas lata strain H1 (DSM1123), a polyhydroxyalkanoate producer.</title>
        <authorList>
            <person name="Traversa D."/>
            <person name="D'Addabbo P."/>
            <person name="Pazzani C."/>
            <person name="Manzari C."/>
            <person name="Chiara M."/>
            <person name="Scrascia M."/>
        </authorList>
    </citation>
    <scope>NUCLEOTIDE SEQUENCE [LARGE SCALE GENOMIC DNA]</scope>
    <source>
        <strain evidence="6 7">H1</strain>
    </source>
</reference>
<feature type="DNA-binding region" description="OmpR/PhoB-type" evidence="3">
    <location>
        <begin position="120"/>
        <end position="216"/>
    </location>
</feature>
<dbReference type="Pfam" id="PF00072">
    <property type="entry name" value="Response_reg"/>
    <property type="match status" value="1"/>
</dbReference>
<dbReference type="PROSITE" id="PS50110">
    <property type="entry name" value="RESPONSE_REGULATORY"/>
    <property type="match status" value="1"/>
</dbReference>
<dbReference type="SMART" id="SM00448">
    <property type="entry name" value="REC"/>
    <property type="match status" value="1"/>
</dbReference>
<evidence type="ECO:0000256" key="3">
    <source>
        <dbReference type="PROSITE-ProRule" id="PRU01091"/>
    </source>
</evidence>
<feature type="domain" description="Response regulatory" evidence="4">
    <location>
        <begin position="1"/>
        <end position="112"/>
    </location>
</feature>
<dbReference type="SUPFAM" id="SSF46894">
    <property type="entry name" value="C-terminal effector domain of the bipartite response regulators"/>
    <property type="match status" value="1"/>
</dbReference>